<dbReference type="AlphaFoldDB" id="A0A926RXL3"/>
<dbReference type="PANTHER" id="PTHR12302:SF3">
    <property type="entry name" value="SERINE_THREONINE-PROTEIN KINASE 31"/>
    <property type="match status" value="1"/>
</dbReference>
<keyword evidence="6" id="KW-1185">Reference proteome</keyword>
<dbReference type="EMBL" id="JACXAH010000012">
    <property type="protein sequence ID" value="MBD1372631.1"/>
    <property type="molecule type" value="Genomic_DNA"/>
</dbReference>
<feature type="domain" description="TNase-like" evidence="4">
    <location>
        <begin position="31"/>
        <end position="164"/>
    </location>
</feature>
<reference evidence="5" key="1">
    <citation type="submission" date="2020-09" db="EMBL/GenBank/DDBJ databases">
        <title>A novel bacterium of genus Hazenella, isolated from South China Sea.</title>
        <authorList>
            <person name="Huang H."/>
            <person name="Mo K."/>
            <person name="Hu Y."/>
        </authorList>
    </citation>
    <scope>NUCLEOTIDE SEQUENCE</scope>
    <source>
        <strain evidence="5">IB182357</strain>
    </source>
</reference>
<evidence type="ECO:0000313" key="6">
    <source>
        <dbReference type="Proteomes" id="UP000661691"/>
    </source>
</evidence>
<dbReference type="PROSITE" id="PS01123">
    <property type="entry name" value="TNASE_1"/>
    <property type="match status" value="1"/>
</dbReference>
<dbReference type="Pfam" id="PF05901">
    <property type="entry name" value="Excalibur"/>
    <property type="match status" value="1"/>
</dbReference>
<comment type="caution">
    <text evidence="5">The sequence shown here is derived from an EMBL/GenBank/DDBJ whole genome shotgun (WGS) entry which is preliminary data.</text>
</comment>
<evidence type="ECO:0000256" key="3">
    <source>
        <dbReference type="ARBA" id="ARBA00022801"/>
    </source>
</evidence>
<protein>
    <submittedName>
        <fullName evidence="5">Thermonuclease family protein</fullName>
    </submittedName>
</protein>
<dbReference type="Pfam" id="PF00565">
    <property type="entry name" value="SNase"/>
    <property type="match status" value="1"/>
</dbReference>
<dbReference type="PROSITE" id="PS50830">
    <property type="entry name" value="TNASE_3"/>
    <property type="match status" value="1"/>
</dbReference>
<dbReference type="InterPro" id="IPR008613">
    <property type="entry name" value="Excalibur_Ca-bd_domain"/>
</dbReference>
<evidence type="ECO:0000256" key="1">
    <source>
        <dbReference type="ARBA" id="ARBA00022722"/>
    </source>
</evidence>
<name>A0A926RXL3_9BACL</name>
<accession>A0A926RXL3</accession>
<evidence type="ECO:0000256" key="2">
    <source>
        <dbReference type="ARBA" id="ARBA00022759"/>
    </source>
</evidence>
<evidence type="ECO:0000259" key="4">
    <source>
        <dbReference type="PROSITE" id="PS50830"/>
    </source>
</evidence>
<keyword evidence="2" id="KW-0255">Endonuclease</keyword>
<dbReference type="InterPro" id="IPR002071">
    <property type="entry name" value="Thermonucl_AS"/>
</dbReference>
<dbReference type="InterPro" id="IPR016071">
    <property type="entry name" value="Staphylococal_nuclease_OB-fold"/>
</dbReference>
<organism evidence="5 6">
    <name type="scientific">Polycladospora coralii</name>
    <dbReference type="NCBI Taxonomy" id="2771432"/>
    <lineage>
        <taxon>Bacteria</taxon>
        <taxon>Bacillati</taxon>
        <taxon>Bacillota</taxon>
        <taxon>Bacilli</taxon>
        <taxon>Bacillales</taxon>
        <taxon>Thermoactinomycetaceae</taxon>
        <taxon>Polycladospora</taxon>
    </lineage>
</organism>
<keyword evidence="1" id="KW-0540">Nuclease</keyword>
<proteinExistence type="predicted"/>
<gene>
    <name evidence="5" type="ORF">IC620_09720</name>
</gene>
<dbReference type="Gene3D" id="2.40.50.90">
    <property type="match status" value="1"/>
</dbReference>
<dbReference type="RefSeq" id="WP_191142061.1">
    <property type="nucleotide sequence ID" value="NZ_JACXAH010000012.1"/>
</dbReference>
<dbReference type="CDD" id="cd00175">
    <property type="entry name" value="SNc"/>
    <property type="match status" value="1"/>
</dbReference>
<keyword evidence="3" id="KW-0378">Hydrolase</keyword>
<dbReference type="PANTHER" id="PTHR12302">
    <property type="entry name" value="EBNA2 BINDING PROTEIN P100"/>
    <property type="match status" value="1"/>
</dbReference>
<evidence type="ECO:0000313" key="5">
    <source>
        <dbReference type="EMBL" id="MBD1372631.1"/>
    </source>
</evidence>
<dbReference type="Proteomes" id="UP000661691">
    <property type="component" value="Unassembled WGS sequence"/>
</dbReference>
<dbReference type="InterPro" id="IPR035437">
    <property type="entry name" value="SNase_OB-fold_sf"/>
</dbReference>
<dbReference type="SUPFAM" id="SSF50199">
    <property type="entry name" value="Staphylococcal nuclease"/>
    <property type="match status" value="1"/>
</dbReference>
<dbReference type="SMART" id="SM00318">
    <property type="entry name" value="SNc"/>
    <property type="match status" value="1"/>
</dbReference>
<dbReference type="GO" id="GO:0016787">
    <property type="term" value="F:hydrolase activity"/>
    <property type="evidence" value="ECO:0007669"/>
    <property type="project" value="UniProtKB-KW"/>
</dbReference>
<dbReference type="GO" id="GO:0003676">
    <property type="term" value="F:nucleic acid binding"/>
    <property type="evidence" value="ECO:0007669"/>
    <property type="project" value="InterPro"/>
</dbReference>
<dbReference type="GO" id="GO:0004519">
    <property type="term" value="F:endonuclease activity"/>
    <property type="evidence" value="ECO:0007669"/>
    <property type="project" value="UniProtKB-KW"/>
</dbReference>
<sequence>MKIFKWVWITLLLFLWGCSSLSEWEFDPNAKMVSVKVIQIVDGDTIKVNINNQEESVRLLLVDTPETSHPKLGKQPLGDEAKAFTTKMVENADEIKLEFDQTKRDKYDRLLAYVYVDEKSLQEELLRHGLARVAYVYEPNTKYVDEYRTLEKEAQKKRIDIWQWENYVQRDGFKPEFAGKSNRKVRCSDFTTSAEATAYMKRYDIQGMDGDQDGIACENLP</sequence>